<evidence type="ECO:0000313" key="4">
    <source>
        <dbReference type="Proteomes" id="UP001437256"/>
    </source>
</evidence>
<feature type="compositionally biased region" description="Pro residues" evidence="1">
    <location>
        <begin position="329"/>
        <end position="338"/>
    </location>
</feature>
<keyword evidence="4" id="KW-1185">Reference proteome</keyword>
<dbReference type="Proteomes" id="UP001437256">
    <property type="component" value="Unassembled WGS sequence"/>
</dbReference>
<feature type="region of interest" description="Disordered" evidence="1">
    <location>
        <begin position="1"/>
        <end position="37"/>
    </location>
</feature>
<name>A0ABR3A0R7_9AGAR</name>
<sequence>MRPSQRGDGRQIGSVEAQMQPSYADAEKEYSYSGSRSNDMTELWGVTSFGPSTFRHPFQVTPPRSILPAASPVKHPSTTSMESSMAGEARNNLNQTAPNSRRHHRPQSLSFFHPRSNPTPVSRHDPGEDTSVIQSVIIPLVSYIPVPPLLSLLYLITGHAILKSSSSSSSSTRTAPVVSSLKSGLVGGAILALPLTIVLYLLLFPSESSDSDASSPLDFFEDDESQHNPLSSILSTFTQIRTRWRSALGYVAQALIIVFVGTAAGPLGVTCLADRSEGRFLSAGQSAAAGAIGGLVLSPAIVGLSVMSLLIWRSRWRTDAEELVSRNRPPAPSDPNAPAPTSEARSGS</sequence>
<keyword evidence="2" id="KW-0812">Transmembrane</keyword>
<evidence type="ECO:0000256" key="1">
    <source>
        <dbReference type="SAM" id="MobiDB-lite"/>
    </source>
</evidence>
<dbReference type="EMBL" id="JBBXMP010000030">
    <property type="protein sequence ID" value="KAL0066931.1"/>
    <property type="molecule type" value="Genomic_DNA"/>
</dbReference>
<keyword evidence="2" id="KW-0472">Membrane</keyword>
<organism evidence="3 4">
    <name type="scientific">Marasmius tenuissimus</name>
    <dbReference type="NCBI Taxonomy" id="585030"/>
    <lineage>
        <taxon>Eukaryota</taxon>
        <taxon>Fungi</taxon>
        <taxon>Dikarya</taxon>
        <taxon>Basidiomycota</taxon>
        <taxon>Agaricomycotina</taxon>
        <taxon>Agaricomycetes</taxon>
        <taxon>Agaricomycetidae</taxon>
        <taxon>Agaricales</taxon>
        <taxon>Marasmiineae</taxon>
        <taxon>Marasmiaceae</taxon>
        <taxon>Marasmius</taxon>
    </lineage>
</organism>
<feature type="transmembrane region" description="Helical" evidence="2">
    <location>
        <begin position="181"/>
        <end position="203"/>
    </location>
</feature>
<feature type="region of interest" description="Disordered" evidence="1">
    <location>
        <begin position="322"/>
        <end position="348"/>
    </location>
</feature>
<keyword evidence="2" id="KW-1133">Transmembrane helix</keyword>
<feature type="transmembrane region" description="Helical" evidence="2">
    <location>
        <begin position="247"/>
        <end position="267"/>
    </location>
</feature>
<feature type="transmembrane region" description="Helical" evidence="2">
    <location>
        <begin position="287"/>
        <end position="312"/>
    </location>
</feature>
<accession>A0ABR3A0R7</accession>
<comment type="caution">
    <text evidence="3">The sequence shown here is derived from an EMBL/GenBank/DDBJ whole genome shotgun (WGS) entry which is preliminary data.</text>
</comment>
<gene>
    <name evidence="3" type="ORF">AAF712_005920</name>
</gene>
<proteinExistence type="predicted"/>
<evidence type="ECO:0000313" key="3">
    <source>
        <dbReference type="EMBL" id="KAL0066931.1"/>
    </source>
</evidence>
<evidence type="ECO:0000256" key="2">
    <source>
        <dbReference type="SAM" id="Phobius"/>
    </source>
</evidence>
<feature type="transmembrane region" description="Helical" evidence="2">
    <location>
        <begin position="140"/>
        <end position="161"/>
    </location>
</feature>
<reference evidence="3 4" key="1">
    <citation type="submission" date="2024-05" db="EMBL/GenBank/DDBJ databases">
        <title>A draft genome resource for the thread blight pathogen Marasmius tenuissimus strain MS-2.</title>
        <authorList>
            <person name="Yulfo-Soto G.E."/>
            <person name="Baruah I.K."/>
            <person name="Amoako-Attah I."/>
            <person name="Bukari Y."/>
            <person name="Meinhardt L.W."/>
            <person name="Bailey B.A."/>
            <person name="Cohen S.P."/>
        </authorList>
    </citation>
    <scope>NUCLEOTIDE SEQUENCE [LARGE SCALE GENOMIC DNA]</scope>
    <source>
        <strain evidence="3 4">MS-2</strain>
    </source>
</reference>
<protein>
    <submittedName>
        <fullName evidence="3">Uncharacterized protein</fullName>
    </submittedName>
</protein>
<feature type="region of interest" description="Disordered" evidence="1">
    <location>
        <begin position="55"/>
        <end position="127"/>
    </location>
</feature>